<dbReference type="SMART" id="SM00845">
    <property type="entry name" value="GatB_Yqey"/>
    <property type="match status" value="1"/>
</dbReference>
<evidence type="ECO:0000256" key="2">
    <source>
        <dbReference type="ARBA" id="ARBA00022598"/>
    </source>
</evidence>
<dbReference type="GO" id="GO:0050567">
    <property type="term" value="F:glutaminyl-tRNA synthase (glutamine-hydrolyzing) activity"/>
    <property type="evidence" value="ECO:0007669"/>
    <property type="project" value="UniProtKB-UniRule"/>
</dbReference>
<dbReference type="InterPro" id="IPR004413">
    <property type="entry name" value="GatB"/>
</dbReference>
<dbReference type="Gene3D" id="1.10.10.410">
    <property type="match status" value="1"/>
</dbReference>
<dbReference type="EMBL" id="SDOX01000183">
    <property type="protein sequence ID" value="TFJ80137.1"/>
    <property type="molecule type" value="Genomic_DNA"/>
</dbReference>
<dbReference type="InterPro" id="IPR003789">
    <property type="entry name" value="Asn/Gln_tRNA_amidoTrase-B-like"/>
</dbReference>
<evidence type="ECO:0000313" key="10">
    <source>
        <dbReference type="EMBL" id="TFJ80137.1"/>
    </source>
</evidence>
<feature type="region of interest" description="Disordered" evidence="8">
    <location>
        <begin position="127"/>
        <end position="153"/>
    </location>
</feature>
<dbReference type="InterPro" id="IPR014746">
    <property type="entry name" value="Gln_synth/guanido_kin_cat_dom"/>
</dbReference>
<dbReference type="PANTHER" id="PTHR11659:SF0">
    <property type="entry name" value="GLUTAMYL-TRNA(GLN) AMIDOTRANSFERASE SUBUNIT B, MITOCHONDRIAL"/>
    <property type="match status" value="1"/>
</dbReference>
<evidence type="ECO:0000256" key="1">
    <source>
        <dbReference type="ARBA" id="ARBA00005306"/>
    </source>
</evidence>
<dbReference type="NCBIfam" id="NF004012">
    <property type="entry name" value="PRK05477.1-2"/>
    <property type="match status" value="1"/>
</dbReference>
<name>A0A4D9CQ09_9STRA</name>
<comment type="subunit">
    <text evidence="7">Subunit of the heterotrimeric GatCAB amidotransferase (AdT) complex, composed of A, B and C subunits.</text>
</comment>
<comment type="caution">
    <text evidence="10">The sequence shown here is derived from an EMBL/GenBank/DDBJ whole genome shotgun (WGS) entry which is preliminary data.</text>
</comment>
<reference evidence="10 11" key="1">
    <citation type="submission" date="2019-01" db="EMBL/GenBank/DDBJ databases">
        <title>Nuclear Genome Assembly of the Microalgal Biofuel strain Nannochloropsis salina CCMP1776.</title>
        <authorList>
            <person name="Hovde B."/>
        </authorList>
    </citation>
    <scope>NUCLEOTIDE SEQUENCE [LARGE SCALE GENOMIC DNA]</scope>
    <source>
        <strain evidence="10 11">CCMP1776</strain>
    </source>
</reference>
<proteinExistence type="inferred from homology"/>
<dbReference type="OrthoDB" id="1722066at2759"/>
<keyword evidence="7" id="KW-0496">Mitochondrion</keyword>
<dbReference type="NCBIfam" id="TIGR00133">
    <property type="entry name" value="gatB"/>
    <property type="match status" value="1"/>
</dbReference>
<evidence type="ECO:0000256" key="5">
    <source>
        <dbReference type="ARBA" id="ARBA00022917"/>
    </source>
</evidence>
<dbReference type="SUPFAM" id="SSF55931">
    <property type="entry name" value="Glutamine synthetase/guanido kinase"/>
    <property type="match status" value="1"/>
</dbReference>
<dbReference type="Pfam" id="PF02934">
    <property type="entry name" value="GatB_N"/>
    <property type="match status" value="1"/>
</dbReference>
<comment type="catalytic activity">
    <reaction evidence="6 7">
        <text>L-glutamyl-tRNA(Gln) + L-glutamine + ATP + H2O = L-glutaminyl-tRNA(Gln) + L-glutamate + ADP + phosphate + H(+)</text>
        <dbReference type="Rhea" id="RHEA:17521"/>
        <dbReference type="Rhea" id="RHEA-COMP:9681"/>
        <dbReference type="Rhea" id="RHEA-COMP:9684"/>
        <dbReference type="ChEBI" id="CHEBI:15377"/>
        <dbReference type="ChEBI" id="CHEBI:15378"/>
        <dbReference type="ChEBI" id="CHEBI:29985"/>
        <dbReference type="ChEBI" id="CHEBI:30616"/>
        <dbReference type="ChEBI" id="CHEBI:43474"/>
        <dbReference type="ChEBI" id="CHEBI:58359"/>
        <dbReference type="ChEBI" id="CHEBI:78520"/>
        <dbReference type="ChEBI" id="CHEBI:78521"/>
        <dbReference type="ChEBI" id="CHEBI:456216"/>
    </reaction>
</comment>
<organism evidence="10 11">
    <name type="scientific">Nannochloropsis salina CCMP1776</name>
    <dbReference type="NCBI Taxonomy" id="1027361"/>
    <lineage>
        <taxon>Eukaryota</taxon>
        <taxon>Sar</taxon>
        <taxon>Stramenopiles</taxon>
        <taxon>Ochrophyta</taxon>
        <taxon>Eustigmatophyceae</taxon>
        <taxon>Eustigmatales</taxon>
        <taxon>Monodopsidaceae</taxon>
        <taxon>Microchloropsis</taxon>
        <taxon>Microchloropsis salina</taxon>
    </lineage>
</organism>
<keyword evidence="4 7" id="KW-0067">ATP-binding</keyword>
<dbReference type="GO" id="GO:0032543">
    <property type="term" value="P:mitochondrial translation"/>
    <property type="evidence" value="ECO:0007669"/>
    <property type="project" value="UniProtKB-UniRule"/>
</dbReference>
<accession>A0A4D9CQ09</accession>
<keyword evidence="2 7" id="KW-0436">Ligase</keyword>
<dbReference type="GO" id="GO:0005739">
    <property type="term" value="C:mitochondrion"/>
    <property type="evidence" value="ECO:0007669"/>
    <property type="project" value="UniProtKB-SubCell"/>
</dbReference>
<dbReference type="HAMAP" id="MF_00121">
    <property type="entry name" value="GatB"/>
    <property type="match status" value="1"/>
</dbReference>
<evidence type="ECO:0000313" key="11">
    <source>
        <dbReference type="Proteomes" id="UP000355283"/>
    </source>
</evidence>
<evidence type="ECO:0000259" key="9">
    <source>
        <dbReference type="SMART" id="SM00845"/>
    </source>
</evidence>
<keyword evidence="11" id="KW-1185">Reference proteome</keyword>
<dbReference type="GO" id="GO:0030956">
    <property type="term" value="C:glutamyl-tRNA(Gln) amidotransferase complex"/>
    <property type="evidence" value="ECO:0007669"/>
    <property type="project" value="UniProtKB-UniRule"/>
</dbReference>
<comment type="function">
    <text evidence="7">Allows the formation of correctly charged Gln-tRNA(Gln) through the transamidation of misacylated Glu-tRNA(Gln) in the mitochondria. The reaction takes place in the presence of glutamine and ATP through an activated gamma-phospho-Glu-tRNA(Gln).</text>
</comment>
<feature type="domain" description="Asn/Gln amidotransferase" evidence="9">
    <location>
        <begin position="406"/>
        <end position="600"/>
    </location>
</feature>
<evidence type="ECO:0000256" key="7">
    <source>
        <dbReference type="HAMAP-Rule" id="MF_03147"/>
    </source>
</evidence>
<keyword evidence="3 7" id="KW-0547">Nucleotide-binding</keyword>
<dbReference type="InterPro" id="IPR006075">
    <property type="entry name" value="Asn/Gln-tRNA_Trfase_suB/E_cat"/>
</dbReference>
<comment type="similarity">
    <text evidence="1 7">Belongs to the GatB/GatE family. GatB subfamily.</text>
</comment>
<evidence type="ECO:0000256" key="8">
    <source>
        <dbReference type="SAM" id="MobiDB-lite"/>
    </source>
</evidence>
<dbReference type="InterPro" id="IPR017959">
    <property type="entry name" value="Asn/Gln-tRNA_amidoTrfase_suB/E"/>
</dbReference>
<dbReference type="Pfam" id="PF02637">
    <property type="entry name" value="GatB_Yqey"/>
    <property type="match status" value="1"/>
</dbReference>
<dbReference type="InterPro" id="IPR018027">
    <property type="entry name" value="Asn/Gln_amidotransferase"/>
</dbReference>
<evidence type="ECO:0000256" key="4">
    <source>
        <dbReference type="ARBA" id="ARBA00022840"/>
    </source>
</evidence>
<evidence type="ECO:0000256" key="6">
    <source>
        <dbReference type="ARBA" id="ARBA00047913"/>
    </source>
</evidence>
<evidence type="ECO:0000256" key="3">
    <source>
        <dbReference type="ARBA" id="ARBA00022741"/>
    </source>
</evidence>
<keyword evidence="5 7" id="KW-0648">Protein biosynthesis</keyword>
<dbReference type="AlphaFoldDB" id="A0A4D9CQ09"/>
<dbReference type="GO" id="GO:0070681">
    <property type="term" value="P:glutaminyl-tRNAGln biosynthesis via transamidation"/>
    <property type="evidence" value="ECO:0007669"/>
    <property type="project" value="UniProtKB-UniRule"/>
</dbReference>
<gene>
    <name evidence="10" type="ORF">NSK_008694</name>
</gene>
<dbReference type="EC" id="6.3.5.-" evidence="7"/>
<dbReference type="PANTHER" id="PTHR11659">
    <property type="entry name" value="GLUTAMYL-TRNA GLN AMIDOTRANSFERASE SUBUNIT B MITOCHONDRIAL AND PROKARYOTIC PET112-RELATED"/>
    <property type="match status" value="1"/>
</dbReference>
<comment type="subcellular location">
    <subcellularLocation>
        <location evidence="7">Mitochondrion</location>
    </subcellularLocation>
</comment>
<sequence>MAAAAGKFRAASGRIWEACIGLEVHAQIRVRSKLFSGASAQVTDYDRPNTRVGLLDAAMPGTLPVLNKEAVHQSLRTALALGCQIHPVSRFERKHYFYCDLPQGYQITQQASPIATGGSLLVEPPLHENQRQRAPRKRNASSPHPGLEGDDPEEAAWAPFRVHIARLQIEQDSGKSTHDSAGGRHTLVDLNRAGVALMEIVFEPELFSPSQAAACLRSLQATLRALDSCDGLMEEGSLRCDLNVSVRPAPPSPAFPPGPWGPRVEVKNLNSLKALQTAAAFEIQRQIALHDPGDAPRAGRAGTEGGQDLSRFNGHFEFKSVERETRAFNAATGETTRMRGKEGAVDYRFFPEPDLPPLVLDMDWVEAVRRGLPELPQATRARLVEEHGLTPAQAEVLIGEGEAAVGFFEDVVRGGGGREGRGVANWVCNDLIGLVKAKASAGKGGKGCAVVASPSTSSPALTGQAGASPTASYAVHPEAMGELIDMVSGGEISIRTGKEVLALMVAGGSEEGEEGGRGGEKRQRPREIVAARGWGQVSDETVLIGVARNVVRDPGSARQRRQYKEGKEKQMMKFFVGQAMKETGGRAHPGRMETLLRAELRKAEEEEMGGK</sequence>
<dbReference type="GO" id="GO:0005524">
    <property type="term" value="F:ATP binding"/>
    <property type="evidence" value="ECO:0007669"/>
    <property type="project" value="UniProtKB-KW"/>
</dbReference>
<dbReference type="SUPFAM" id="SSF89095">
    <property type="entry name" value="GatB/YqeY motif"/>
    <property type="match status" value="2"/>
</dbReference>
<dbReference type="Proteomes" id="UP000355283">
    <property type="component" value="Unassembled WGS sequence"/>
</dbReference>
<protein>
    <recommendedName>
        <fullName evidence="7">Glutamyl-tRNA(Gln) amidotransferase subunit B, mitochondrial</fullName>
        <shortName evidence="7">Glu-AdT subunit B</shortName>
        <ecNumber evidence="7">6.3.5.-</ecNumber>
    </recommendedName>
</protein>
<dbReference type="InterPro" id="IPR023168">
    <property type="entry name" value="GatB_Yqey_C_2"/>
</dbReference>